<dbReference type="Proteomes" id="UP000189274">
    <property type="component" value="Unassembled WGS sequence"/>
</dbReference>
<evidence type="ECO:0000313" key="9">
    <source>
        <dbReference type="Proteomes" id="UP000249293"/>
    </source>
</evidence>
<proteinExistence type="predicted"/>
<evidence type="ECO:0000313" key="2">
    <source>
        <dbReference type="EMBL" id="AWU77582.1"/>
    </source>
</evidence>
<dbReference type="VEuPathDB" id="FungiDB:C5L36_0D03170"/>
<protein>
    <submittedName>
        <fullName evidence="4">Tubulin-specific chaperone A</fullName>
    </submittedName>
</protein>
<reference evidence="2 9" key="6">
    <citation type="submission" date="2018-06" db="EMBL/GenBank/DDBJ databases">
        <title>Population genomics shows no distinction between pathogenic Candida krusei and environmental Pichia kudriavzevii: One species, four names.</title>
        <authorList>
            <person name="Douglass A.P."/>
            <person name="Offei B."/>
            <person name="Braun-Galleani S."/>
            <person name="Coughlan A.Y."/>
            <person name="Martos A."/>
            <person name="Ortiz-Merino R.A."/>
            <person name="Byrne K.P."/>
            <person name="Wolfe K.H."/>
        </authorList>
    </citation>
    <scope>NUCLEOTIDE SEQUENCE [LARGE SCALE GENOMIC DNA]</scope>
    <source>
        <strain evidence="2 9">CBS573</strain>
    </source>
</reference>
<reference evidence="5 8" key="5">
    <citation type="submission" date="2017-05" db="EMBL/GenBank/DDBJ databases">
        <title>The Genome Sequence of Candida krusei Ckrusei653.</title>
        <authorList>
            <person name="Cuomo C."/>
            <person name="Forche A."/>
            <person name="Young S."/>
            <person name="Abouelleil A."/>
            <person name="Cao P."/>
            <person name="Chapman S."/>
            <person name="Cusick C."/>
            <person name="Shea T."/>
            <person name="Nusbaum C."/>
            <person name="Birren B."/>
        </authorList>
    </citation>
    <scope>NUCLEOTIDE SEQUENCE [LARGE SCALE GENOMIC DNA]</scope>
    <source>
        <strain evidence="5 8">Ckrusei653</strain>
    </source>
</reference>
<organism evidence="3 6">
    <name type="scientific">Pichia kudriavzevii</name>
    <name type="common">Yeast</name>
    <name type="synonym">Issatchenkia orientalis</name>
    <dbReference type="NCBI Taxonomy" id="4909"/>
    <lineage>
        <taxon>Eukaryota</taxon>
        <taxon>Fungi</taxon>
        <taxon>Dikarya</taxon>
        <taxon>Ascomycota</taxon>
        <taxon>Saccharomycotina</taxon>
        <taxon>Pichiomycetes</taxon>
        <taxon>Pichiales</taxon>
        <taxon>Pichiaceae</taxon>
        <taxon>Pichia</taxon>
    </lineage>
</organism>
<reference evidence="4" key="4">
    <citation type="submission" date="2017-01" db="EMBL/GenBank/DDBJ databases">
        <authorList>
            <person name="Mah S.A."/>
            <person name="Swanson W.J."/>
            <person name="Moy G.W."/>
            <person name="Vacquier V.D."/>
        </authorList>
    </citation>
    <scope>NUCLEOTIDE SEQUENCE [LARGE SCALE GENOMIC DNA]</scope>
    <source>
        <strain evidence="4">129</strain>
    </source>
</reference>
<dbReference type="EMBL" id="MQVM01000009">
    <property type="protein sequence ID" value="ONH74570.1"/>
    <property type="molecule type" value="Genomic_DNA"/>
</dbReference>
<dbReference type="EMBL" id="JQFK01000020">
    <property type="protein sequence ID" value="KGK38430.1"/>
    <property type="molecule type" value="Genomic_DNA"/>
</dbReference>
<dbReference type="OrthoDB" id="296187at2759"/>
<dbReference type="AlphaFoldDB" id="A0A099P0Q6"/>
<evidence type="ECO:0000313" key="7">
    <source>
        <dbReference type="Proteomes" id="UP000189274"/>
    </source>
</evidence>
<evidence type="ECO:0000313" key="3">
    <source>
        <dbReference type="EMBL" id="KGK38430.1"/>
    </source>
</evidence>
<name>A0A099P0Q6_PICKU</name>
<reference evidence="3" key="2">
    <citation type="submission" date="2014-08" db="EMBL/GenBank/DDBJ databases">
        <title>Exploiting Issatchenkia orientalis SD108 for Succinic Acid Production.</title>
        <authorList>
            <person name="Xiao H."/>
            <person name="Shao Z."/>
            <person name="Jiang Y."/>
            <person name="Dole S."/>
            <person name="Zhao H."/>
        </authorList>
    </citation>
    <scope>NUCLEOTIDE SEQUENCE [LARGE SCALE GENOMIC DNA]</scope>
    <source>
        <strain evidence="3">SD108</strain>
    </source>
</reference>
<keyword evidence="1" id="KW-0175">Coiled coil</keyword>
<accession>A0A099P0Q6</accession>
<feature type="coiled-coil region" evidence="1">
    <location>
        <begin position="20"/>
        <end position="50"/>
    </location>
</feature>
<dbReference type="Proteomes" id="UP000195871">
    <property type="component" value="Unassembled WGS sequence"/>
</dbReference>
<dbReference type="EMBL" id="CP028776">
    <property type="protein sequence ID" value="AWU77582.1"/>
    <property type="molecule type" value="Genomic_DNA"/>
</dbReference>
<dbReference type="GO" id="GO:0007021">
    <property type="term" value="P:tubulin complex assembly"/>
    <property type="evidence" value="ECO:0007669"/>
    <property type="project" value="InterPro"/>
</dbReference>
<gene>
    <name evidence="4" type="ORF">BOH78_2310</name>
    <name evidence="2" type="ORF">C5L36_0D03170</name>
    <name evidence="5" type="ORF">CAS74_002295</name>
    <name evidence="3" type="ORF">JL09_g2441</name>
</gene>
<dbReference type="Gene3D" id="1.20.58.90">
    <property type="match status" value="1"/>
</dbReference>
<dbReference type="Proteomes" id="UP000029867">
    <property type="component" value="Unassembled WGS sequence"/>
</dbReference>
<evidence type="ECO:0000313" key="6">
    <source>
        <dbReference type="Proteomes" id="UP000029867"/>
    </source>
</evidence>
<reference evidence="7" key="3">
    <citation type="journal article" date="2017" name="Genome Announc.">
        <title>Genome sequences of Cyberlindnera fabianii 65, Pichia kudriavzevii 129, and Saccharomyces cerevisiae 131 isolated from fermented masau fruits in Zimbabwe.</title>
        <authorList>
            <person name="van Rijswijck I.M.H."/>
            <person name="Derks M.F.L."/>
            <person name="Abee T."/>
            <person name="de Ridder D."/>
            <person name="Smid E.J."/>
        </authorList>
    </citation>
    <scope>NUCLEOTIDE SEQUENCE [LARGE SCALE GENOMIC DNA]</scope>
    <source>
        <strain evidence="7">129</strain>
    </source>
</reference>
<dbReference type="HOGENOM" id="CLU_2250532_0_0_1"/>
<dbReference type="GO" id="GO:0048487">
    <property type="term" value="F:beta-tubulin binding"/>
    <property type="evidence" value="ECO:0007669"/>
    <property type="project" value="InterPro"/>
</dbReference>
<reference evidence="6" key="1">
    <citation type="journal article" date="2014" name="Microb. Cell Fact.">
        <title>Exploiting Issatchenkia orientalis SD108 for succinic acid production.</title>
        <authorList>
            <person name="Xiao H."/>
            <person name="Shao Z."/>
            <person name="Jiang Y."/>
            <person name="Dole S."/>
            <person name="Zhao H."/>
        </authorList>
    </citation>
    <scope>NUCLEOTIDE SEQUENCE [LARGE SCALE GENOMIC DNA]</scope>
    <source>
        <strain evidence="6">SD108</strain>
    </source>
</reference>
<dbReference type="EMBL" id="NHMM01000003">
    <property type="protein sequence ID" value="OUT22554.1"/>
    <property type="molecule type" value="Genomic_DNA"/>
</dbReference>
<evidence type="ECO:0000313" key="5">
    <source>
        <dbReference type="EMBL" id="OUT22554.1"/>
    </source>
</evidence>
<dbReference type="GO" id="GO:0007023">
    <property type="term" value="P:post-chaperonin tubulin folding pathway"/>
    <property type="evidence" value="ECO:0007669"/>
    <property type="project" value="InterPro"/>
</dbReference>
<keyword evidence="9" id="KW-1185">Reference proteome</keyword>
<evidence type="ECO:0000313" key="8">
    <source>
        <dbReference type="Proteomes" id="UP000195871"/>
    </source>
</evidence>
<dbReference type="Proteomes" id="UP000249293">
    <property type="component" value="Chromosome 4"/>
</dbReference>
<evidence type="ECO:0000313" key="4">
    <source>
        <dbReference type="EMBL" id="ONH74570.1"/>
    </source>
</evidence>
<dbReference type="SUPFAM" id="SSF46988">
    <property type="entry name" value="Tubulin chaperone cofactor A"/>
    <property type="match status" value="1"/>
</dbReference>
<sequence>MGPTEREIKLLSLKGILKLRAEYVSEVSKIEDLVKELKIKSENHEIKEQEYTDAVIILKETKELIPLATEKVKEMAEDLRSIVNGDHTEALDRLLSEADEVCSL</sequence>
<dbReference type="InterPro" id="IPR036126">
    <property type="entry name" value="TBCA_sf"/>
</dbReference>
<evidence type="ECO:0000256" key="1">
    <source>
        <dbReference type="SAM" id="Coils"/>
    </source>
</evidence>